<dbReference type="Pfam" id="PF00076">
    <property type="entry name" value="RRM_1"/>
    <property type="match status" value="1"/>
</dbReference>
<dbReference type="Proteomes" id="UP001485043">
    <property type="component" value="Unassembled WGS sequence"/>
</dbReference>
<feature type="region of interest" description="Disordered" evidence="4">
    <location>
        <begin position="426"/>
        <end position="473"/>
    </location>
</feature>
<keyword evidence="1" id="KW-0677">Repeat</keyword>
<evidence type="ECO:0000259" key="5">
    <source>
        <dbReference type="PROSITE" id="PS50102"/>
    </source>
</evidence>
<dbReference type="PROSITE" id="PS50102">
    <property type="entry name" value="RRM"/>
    <property type="match status" value="2"/>
</dbReference>
<feature type="region of interest" description="Disordered" evidence="4">
    <location>
        <begin position="134"/>
        <end position="156"/>
    </location>
</feature>
<evidence type="ECO:0000256" key="2">
    <source>
        <dbReference type="ARBA" id="ARBA00022884"/>
    </source>
</evidence>
<keyword evidence="7" id="KW-1185">Reference proteome</keyword>
<feature type="compositionally biased region" description="Low complexity" evidence="4">
    <location>
        <begin position="370"/>
        <end position="392"/>
    </location>
</feature>
<dbReference type="InterPro" id="IPR012677">
    <property type="entry name" value="Nucleotide-bd_a/b_plait_sf"/>
</dbReference>
<comment type="caution">
    <text evidence="6">The sequence shown here is derived from an EMBL/GenBank/DDBJ whole genome shotgun (WGS) entry which is preliminary data.</text>
</comment>
<name>A0AAW1T4V9_9CHLO</name>
<feature type="domain" description="RRM" evidence="5">
    <location>
        <begin position="173"/>
        <end position="268"/>
    </location>
</feature>
<evidence type="ECO:0000313" key="6">
    <source>
        <dbReference type="EMBL" id="KAK9864822.1"/>
    </source>
</evidence>
<reference evidence="6 7" key="1">
    <citation type="journal article" date="2024" name="Nat. Commun.">
        <title>Phylogenomics reveals the evolutionary origins of lichenization in chlorophyte algae.</title>
        <authorList>
            <person name="Puginier C."/>
            <person name="Libourel C."/>
            <person name="Otte J."/>
            <person name="Skaloud P."/>
            <person name="Haon M."/>
            <person name="Grisel S."/>
            <person name="Petersen M."/>
            <person name="Berrin J.G."/>
            <person name="Delaux P.M."/>
            <person name="Dal Grande F."/>
            <person name="Keller J."/>
        </authorList>
    </citation>
    <scope>NUCLEOTIDE SEQUENCE [LARGE SCALE GENOMIC DNA]</scope>
    <source>
        <strain evidence="6 7">SAG 2523</strain>
    </source>
</reference>
<evidence type="ECO:0000256" key="1">
    <source>
        <dbReference type="ARBA" id="ARBA00022737"/>
    </source>
</evidence>
<dbReference type="EMBL" id="JALJOV010000310">
    <property type="protein sequence ID" value="KAK9864822.1"/>
    <property type="molecule type" value="Genomic_DNA"/>
</dbReference>
<feature type="region of interest" description="Disordered" evidence="4">
    <location>
        <begin position="367"/>
        <end position="393"/>
    </location>
</feature>
<dbReference type="InterPro" id="IPR000504">
    <property type="entry name" value="RRM_dom"/>
</dbReference>
<proteinExistence type="predicted"/>
<dbReference type="GO" id="GO:0003723">
    <property type="term" value="F:RNA binding"/>
    <property type="evidence" value="ECO:0007669"/>
    <property type="project" value="UniProtKB-UniRule"/>
</dbReference>
<sequence length="494" mass="52713">MGLFDGLFSNQAQDTKLAALFGKVEQEVGTRGPQLGLVTDAAKAQVGSTHAAEAQQGEVHSPPSKKRQRLQPLPASAEEPTRPSAPAKAKNKPQIASQPAAAQVEKLKRKRTEPAAAVPTEFAVKKMKGACTTAPVPDEAANSDDQAGMELSEEAAAPVPLPSAAADAERLLRTVFVGNLPATILRKTLKQEFAVYGRLETVRLRSQTLAEDSKLPTRVAVRAGQLDSAKGTTHAYLVFTTAEAAQSALAHNMRELEGLHIRVDKASERRASKKEDAGVFYHPGRTLFVGNLPFDATDEEVIRHFNSLQDQLALESPPVTAVRVVREPRTGKGRGIAYVELAAKTAVSGALRLLQGNALRGRELRLERVSTSGPPLAGGSSASGTTGKAGTGRVDAGRAKGAAVNSWQGARTKGQFKQIRPGFCAKPAQATNGMSPRRQARAEMSKQRKSGKRPSVAARKASMKGHIVRPDKKELIRKKELDSVPVNTDSRSII</sequence>
<evidence type="ECO:0000313" key="7">
    <source>
        <dbReference type="Proteomes" id="UP001485043"/>
    </source>
</evidence>
<dbReference type="CDD" id="cd12394">
    <property type="entry name" value="RRM1_RBM34"/>
    <property type="match status" value="1"/>
</dbReference>
<evidence type="ECO:0000256" key="4">
    <source>
        <dbReference type="SAM" id="MobiDB-lite"/>
    </source>
</evidence>
<organism evidence="6 7">
    <name type="scientific">Apatococcus fuscideae</name>
    <dbReference type="NCBI Taxonomy" id="2026836"/>
    <lineage>
        <taxon>Eukaryota</taxon>
        <taxon>Viridiplantae</taxon>
        <taxon>Chlorophyta</taxon>
        <taxon>core chlorophytes</taxon>
        <taxon>Trebouxiophyceae</taxon>
        <taxon>Chlorellales</taxon>
        <taxon>Chlorellaceae</taxon>
        <taxon>Apatococcus</taxon>
    </lineage>
</organism>
<dbReference type="InterPro" id="IPR035979">
    <property type="entry name" value="RBD_domain_sf"/>
</dbReference>
<dbReference type="PANTHER" id="PTHR23236:SF119">
    <property type="entry name" value="NUCLEAR RNA-BINDING PROTEIN SART-3"/>
    <property type="match status" value="1"/>
</dbReference>
<dbReference type="PANTHER" id="PTHR23236">
    <property type="entry name" value="EUKARYOTIC TRANSLATION INITIATION FACTOR 4B/4H"/>
    <property type="match status" value="1"/>
</dbReference>
<gene>
    <name evidence="6" type="ORF">WJX84_001028</name>
</gene>
<protein>
    <recommendedName>
        <fullName evidence="5">RRM domain-containing protein</fullName>
    </recommendedName>
</protein>
<dbReference type="SUPFAM" id="SSF54928">
    <property type="entry name" value="RNA-binding domain, RBD"/>
    <property type="match status" value="2"/>
</dbReference>
<dbReference type="Gene3D" id="3.30.70.330">
    <property type="match status" value="2"/>
</dbReference>
<accession>A0AAW1T4V9</accession>
<dbReference type="AlphaFoldDB" id="A0AAW1T4V9"/>
<dbReference type="SMART" id="SM00360">
    <property type="entry name" value="RRM"/>
    <property type="match status" value="2"/>
</dbReference>
<feature type="domain" description="RRM" evidence="5">
    <location>
        <begin position="285"/>
        <end position="371"/>
    </location>
</feature>
<evidence type="ECO:0000256" key="3">
    <source>
        <dbReference type="PROSITE-ProRule" id="PRU00176"/>
    </source>
</evidence>
<keyword evidence="2 3" id="KW-0694">RNA-binding</keyword>
<feature type="region of interest" description="Disordered" evidence="4">
    <location>
        <begin position="42"/>
        <end position="119"/>
    </location>
</feature>